<organism evidence="7 8">
    <name type="scientific">Croceibacter atlanticus (strain ATCC BAA-628 / JCM 21780 / CIP 108009 / IAM 15332 / KCTC 12090 / HTCC2559)</name>
    <dbReference type="NCBI Taxonomy" id="216432"/>
    <lineage>
        <taxon>Bacteria</taxon>
        <taxon>Pseudomonadati</taxon>
        <taxon>Bacteroidota</taxon>
        <taxon>Flavobacteriia</taxon>
        <taxon>Flavobacteriales</taxon>
        <taxon>Flavobacteriaceae</taxon>
        <taxon>Croceibacter</taxon>
    </lineage>
</organism>
<proteinExistence type="inferred from homology"/>
<dbReference type="HOGENOM" id="CLU_027937_0_0_10"/>
<evidence type="ECO:0000256" key="2">
    <source>
        <dbReference type="ARBA" id="ARBA00022722"/>
    </source>
</evidence>
<accession>A3U7W2</accession>
<dbReference type="AlphaFoldDB" id="A3U7W2"/>
<evidence type="ECO:0000256" key="4">
    <source>
        <dbReference type="ARBA" id="ARBA00022801"/>
    </source>
</evidence>
<gene>
    <name evidence="7" type="ordered locus">CA2559_06200</name>
</gene>
<dbReference type="InterPro" id="IPR038081">
    <property type="entry name" value="CalX-like_sf"/>
</dbReference>
<keyword evidence="3" id="KW-0732">Signal</keyword>
<dbReference type="Pfam" id="PF18962">
    <property type="entry name" value="Por_Secre_tail"/>
    <property type="match status" value="1"/>
</dbReference>
<reference evidence="7 8" key="1">
    <citation type="journal article" date="2010" name="J. Bacteriol.">
        <title>The complete genome sequence of Croceibacter atlanticus HTCC2559T.</title>
        <authorList>
            <person name="Oh H.M."/>
            <person name="Kang I."/>
            <person name="Ferriera S."/>
            <person name="Giovannoni S.J."/>
            <person name="Cho J.C."/>
        </authorList>
    </citation>
    <scope>NUCLEOTIDE SEQUENCE [LARGE SCALE GENOMIC DNA]</scope>
    <source>
        <strain evidence="8">ATCC BAA-628 / HTCC2559 / KCTC 12090</strain>
    </source>
</reference>
<feature type="domain" description="Secretion system C-terminal sorting" evidence="6">
    <location>
        <begin position="589"/>
        <end position="656"/>
    </location>
</feature>
<comment type="similarity">
    <text evidence="1">Belongs to the EndA/NucM nuclease family.</text>
</comment>
<evidence type="ECO:0000256" key="5">
    <source>
        <dbReference type="SAM" id="MobiDB-lite"/>
    </source>
</evidence>
<keyword evidence="2" id="KW-0540">Nuclease</keyword>
<evidence type="ECO:0000313" key="7">
    <source>
        <dbReference type="EMBL" id="EAP88329.1"/>
    </source>
</evidence>
<dbReference type="InterPro" id="IPR044925">
    <property type="entry name" value="His-Me_finger_sf"/>
</dbReference>
<feature type="region of interest" description="Disordered" evidence="5">
    <location>
        <begin position="449"/>
        <end position="480"/>
    </location>
</feature>
<dbReference type="NCBIfam" id="TIGR04183">
    <property type="entry name" value="Por_Secre_tail"/>
    <property type="match status" value="1"/>
</dbReference>
<sequence>MKTNLLLVLTLFLSVLGFSQTIVINEFDTQTPGQDYEEFVELRSEMPNTPLDGFVLVFFNGSASGDDRSYFTLDLDGTTTDINGLLLIGSTGVSPIPDVIVPPAFIQNGADAVAVYLGDDTDFPDQTQATSENLIDALIYDTNDADDTGLMALLGIDIQINEDENGNDETESIQRDTFENATYTVTTPTPGALNDGSGFDFNGISFSTNQEDYEEGETMVITFTTEFPVDSDLNLDFTLINGTFNSNDFTGTTSFTIPTGESSATVSIELIDDGTNDGDEFAEIDLGAIPEGYNRLIDNVEVLVNDVNFTMAAWGTPLVPTFGMVQSTQPDGYYDTLEGLADDALRQAMQDIVADPNTVRTQTYADIVNILKDADQNPANSNEVWLLYTEQGRKKIKFQNQGGSSVGLWNREHTYPQSRGNFGELEDVDEVADGMDVFIQTAPDSLRHAFSDGHGLRAADGPENSSRGNQDYGQYSGPTGNAGSWQGDVARAVMFLAVRYDALTLVEGDPDDSTDFQLGDLTVLLDWHRNDPPDDFELNRNNVVYTWQRNRNPFIDDPILVEHIWGNMQGMPYEAPLSINTFDSEQLVMYPNPSNGTLNVAGLEQIANVTIFNTLGQKVMENSIAPNQSLQLTLDTGIYTVVLYNETASWVKKLIVN</sequence>
<dbReference type="GeneID" id="89453023"/>
<protein>
    <submittedName>
        <fullName evidence="7">YurI</fullName>
    </submittedName>
</protein>
<evidence type="ECO:0000256" key="1">
    <source>
        <dbReference type="ARBA" id="ARBA00006429"/>
    </source>
</evidence>
<dbReference type="OrthoDB" id="5485925at2"/>
<dbReference type="SUPFAM" id="SSF54060">
    <property type="entry name" value="His-Me finger endonucleases"/>
    <property type="match status" value="1"/>
</dbReference>
<evidence type="ECO:0000256" key="3">
    <source>
        <dbReference type="ARBA" id="ARBA00022729"/>
    </source>
</evidence>
<dbReference type="STRING" id="216432.CA2559_06200"/>
<dbReference type="Proteomes" id="UP000002297">
    <property type="component" value="Chromosome"/>
</dbReference>
<dbReference type="KEGG" id="cat:CA2559_06200"/>
<dbReference type="PANTHER" id="PTHR33607:SF2">
    <property type="entry name" value="ENDONUCLEASE-1"/>
    <property type="match status" value="1"/>
</dbReference>
<dbReference type="Gene3D" id="2.60.40.2030">
    <property type="match status" value="1"/>
</dbReference>
<dbReference type="RefSeq" id="WP_013187000.1">
    <property type="nucleotide sequence ID" value="NC_014230.1"/>
</dbReference>
<feature type="compositionally biased region" description="Polar residues" evidence="5">
    <location>
        <begin position="463"/>
        <end position="480"/>
    </location>
</feature>
<name>A3U7W2_CROAH</name>
<evidence type="ECO:0000313" key="8">
    <source>
        <dbReference type="Proteomes" id="UP000002297"/>
    </source>
</evidence>
<dbReference type="GO" id="GO:0016787">
    <property type="term" value="F:hydrolase activity"/>
    <property type="evidence" value="ECO:0007669"/>
    <property type="project" value="UniProtKB-KW"/>
</dbReference>
<dbReference type="SUPFAM" id="SSF141072">
    <property type="entry name" value="CalX-like"/>
    <property type="match status" value="1"/>
</dbReference>
<dbReference type="InterPro" id="IPR026444">
    <property type="entry name" value="Secre_tail"/>
</dbReference>
<keyword evidence="8" id="KW-1185">Reference proteome</keyword>
<dbReference type="PANTHER" id="PTHR33607">
    <property type="entry name" value="ENDONUCLEASE-1"/>
    <property type="match status" value="1"/>
</dbReference>
<dbReference type="Pfam" id="PF04231">
    <property type="entry name" value="Endonuclease_1"/>
    <property type="match status" value="2"/>
</dbReference>
<keyword evidence="4" id="KW-0378">Hydrolase</keyword>
<dbReference type="EMBL" id="CP002046">
    <property type="protein sequence ID" value="EAP88329.1"/>
    <property type="molecule type" value="Genomic_DNA"/>
</dbReference>
<dbReference type="eggNOG" id="COG2356">
    <property type="taxonomic scope" value="Bacteria"/>
</dbReference>
<dbReference type="InterPro" id="IPR007346">
    <property type="entry name" value="Endonuclease-I"/>
</dbReference>
<evidence type="ECO:0000259" key="6">
    <source>
        <dbReference type="Pfam" id="PF18962"/>
    </source>
</evidence>
<dbReference type="GO" id="GO:0004518">
    <property type="term" value="F:nuclease activity"/>
    <property type="evidence" value="ECO:0007669"/>
    <property type="project" value="UniProtKB-KW"/>
</dbReference>